<dbReference type="Proteomes" id="UP000186922">
    <property type="component" value="Unassembled WGS sequence"/>
</dbReference>
<dbReference type="AlphaFoldDB" id="A0A1D1UM58"/>
<organism evidence="1 2">
    <name type="scientific">Ramazzottius varieornatus</name>
    <name type="common">Water bear</name>
    <name type="synonym">Tardigrade</name>
    <dbReference type="NCBI Taxonomy" id="947166"/>
    <lineage>
        <taxon>Eukaryota</taxon>
        <taxon>Metazoa</taxon>
        <taxon>Ecdysozoa</taxon>
        <taxon>Tardigrada</taxon>
        <taxon>Eutardigrada</taxon>
        <taxon>Parachela</taxon>
        <taxon>Hypsibioidea</taxon>
        <taxon>Ramazzottiidae</taxon>
        <taxon>Ramazzottius</taxon>
    </lineage>
</organism>
<reference evidence="1 2" key="1">
    <citation type="journal article" date="2016" name="Nat. Commun.">
        <title>Extremotolerant tardigrade genome and improved radiotolerance of human cultured cells by tardigrade-unique protein.</title>
        <authorList>
            <person name="Hashimoto T."/>
            <person name="Horikawa D.D."/>
            <person name="Saito Y."/>
            <person name="Kuwahara H."/>
            <person name="Kozuka-Hata H."/>
            <person name="Shin-I T."/>
            <person name="Minakuchi Y."/>
            <person name="Ohishi K."/>
            <person name="Motoyama A."/>
            <person name="Aizu T."/>
            <person name="Enomoto A."/>
            <person name="Kondo K."/>
            <person name="Tanaka S."/>
            <person name="Hara Y."/>
            <person name="Koshikawa S."/>
            <person name="Sagara H."/>
            <person name="Miura T."/>
            <person name="Yokobori S."/>
            <person name="Miyagawa K."/>
            <person name="Suzuki Y."/>
            <person name="Kubo T."/>
            <person name="Oyama M."/>
            <person name="Kohara Y."/>
            <person name="Fujiyama A."/>
            <person name="Arakawa K."/>
            <person name="Katayama T."/>
            <person name="Toyoda A."/>
            <person name="Kunieda T."/>
        </authorList>
    </citation>
    <scope>NUCLEOTIDE SEQUENCE [LARGE SCALE GENOMIC DNA]</scope>
    <source>
        <strain evidence="1 2">YOKOZUNA-1</strain>
    </source>
</reference>
<name>A0A1D1UM58_RAMVA</name>
<sequence>MSTWRDVGESNYSARWWVGIVQGLSTKARSAACRQFLPEVLAFDEAGKNDKQQDSTESFCALPKRAVCALPEQSSEGFLLSQLCILYSRRANRNVAFVSCDSQAAQLPVPCFPSFLICCSQIPPSAVLFFTPRTSYLSRCSTGSSRLQFYPCASSALFDSLHYLNLITYLGRIYRFQVPTNTIRKTSVPREGYELSKGSPCVDAKRNPLAQR</sequence>
<evidence type="ECO:0000313" key="2">
    <source>
        <dbReference type="Proteomes" id="UP000186922"/>
    </source>
</evidence>
<protein>
    <submittedName>
        <fullName evidence="1">Uncharacterized protein</fullName>
    </submittedName>
</protein>
<gene>
    <name evidence="1" type="primary">RvY_01059</name>
    <name evidence="1" type="synonym">RvY_01059.1</name>
    <name evidence="1" type="ORF">RvY_01059-1</name>
</gene>
<keyword evidence="2" id="KW-1185">Reference proteome</keyword>
<evidence type="ECO:0000313" key="1">
    <source>
        <dbReference type="EMBL" id="GAU88347.1"/>
    </source>
</evidence>
<accession>A0A1D1UM58</accession>
<dbReference type="EMBL" id="BDGG01000001">
    <property type="protein sequence ID" value="GAU88347.1"/>
    <property type="molecule type" value="Genomic_DNA"/>
</dbReference>
<proteinExistence type="predicted"/>
<comment type="caution">
    <text evidence="1">The sequence shown here is derived from an EMBL/GenBank/DDBJ whole genome shotgun (WGS) entry which is preliminary data.</text>
</comment>